<sequence>MIKPAPSNTAAAHCYGIVLHHRLAWWLVEFPELDAAPTAARKLSGKLTPGMADWLRSETGDAGLAADVAALHPQSRCWSGEFSYLPAAGAADQIDIDAHPWGSEAGELETRLARTMIDATLHPVPAGFISVFTGLPPENQPVLAIRLSGYTCSTFELLTARHMPTYRPRSPWRDISADAVSDSGSDIIGWQPAADWIRPI</sequence>
<protein>
    <submittedName>
        <fullName evidence="1">Uncharacterized protein</fullName>
    </submittedName>
</protein>
<accession>A0A170PQ61</accession>
<reference evidence="1" key="1">
    <citation type="submission" date="2015-10" db="EMBL/GenBank/DDBJ databases">
        <authorList>
            <person name="Gilbert D.G."/>
        </authorList>
    </citation>
    <scope>NUCLEOTIDE SEQUENCE</scope>
</reference>
<dbReference type="AlphaFoldDB" id="A0A170PQ61"/>
<organism evidence="1">
    <name type="scientific">hydrothermal vent metagenome</name>
    <dbReference type="NCBI Taxonomy" id="652676"/>
    <lineage>
        <taxon>unclassified sequences</taxon>
        <taxon>metagenomes</taxon>
        <taxon>ecological metagenomes</taxon>
    </lineage>
</organism>
<evidence type="ECO:0000313" key="1">
    <source>
        <dbReference type="EMBL" id="CUS46642.1"/>
    </source>
</evidence>
<gene>
    <name evidence="1" type="ORF">MGWOODY_Smn404</name>
</gene>
<proteinExistence type="predicted"/>
<name>A0A170PQ61_9ZZZZ</name>
<dbReference type="EMBL" id="CZQE01000384">
    <property type="protein sequence ID" value="CUS46642.1"/>
    <property type="molecule type" value="Genomic_DNA"/>
</dbReference>